<feature type="compositionally biased region" description="Polar residues" evidence="6">
    <location>
        <begin position="117"/>
        <end position="126"/>
    </location>
</feature>
<sequence length="527" mass="56419">MDDNTIEALREVLQDMTSAIELLSSGERSGAALIHFIEEMLKTIESWAAKYNVFLEDGSLAINSAHGSHLNPEPHDRSNTNPQVEEAVDPMNLDQAVTGSLDTADQSARQHPIETEAPNQKLSTCNAEDRGDHLVHPQNEGRESGGWQTVPSQMDPSSGVTASRGRRKTRSQAASMHADATPIGDGEANMLLSQSETGLNLLGNEPFESKGEVIESPSWLPEGWVTEVKTKSTSSNVGSKNKVYVDPTSQHRFHSKKEVLAFLGTTKRKRGRPRKTESSKDISPGNANDAAQAASVHDSAVGNPEVQLPSNPSPSINIPSQVAAEVSVAGVDTTIAAVSAAGVDTGKRKRGRPRKVDSIKNLPQTKDANVSGLAGDVSESVVNSSAEAQVPPSISPTTNNTQPHASASSTPASTSSIPLPHQPGQPSEWLVYESLASLPFPMFDHLRYVENNANKLTTNSSPPTLWPWMLGNSEGVKKPFTDIKLSDSKPVSEIKQEEAAPTSIPEETQACEVVPKRPKKAARKNAS</sequence>
<comment type="caution">
    <text evidence="8">The sequence shown here is derived from an EMBL/GenBank/DDBJ whole genome shotgun (WGS) entry which is preliminary data.</text>
</comment>
<evidence type="ECO:0000256" key="1">
    <source>
        <dbReference type="ARBA" id="ARBA00004123"/>
    </source>
</evidence>
<dbReference type="Pfam" id="PF01429">
    <property type="entry name" value="MBD"/>
    <property type="match status" value="1"/>
</dbReference>
<feature type="compositionally biased region" description="Basic and acidic residues" evidence="6">
    <location>
        <begin position="489"/>
        <end position="498"/>
    </location>
</feature>
<dbReference type="Proteomes" id="UP000886520">
    <property type="component" value="Chromosome 1"/>
</dbReference>
<comment type="subcellular location">
    <subcellularLocation>
        <location evidence="1">Nucleus</location>
    </subcellularLocation>
</comment>
<keyword evidence="3" id="KW-0238">DNA-binding</keyword>
<keyword evidence="4" id="KW-0804">Transcription</keyword>
<name>A0A9D4VG62_ADICA</name>
<evidence type="ECO:0000259" key="7">
    <source>
        <dbReference type="PROSITE" id="PS50982"/>
    </source>
</evidence>
<feature type="domain" description="MBD" evidence="7">
    <location>
        <begin position="210"/>
        <end position="287"/>
    </location>
</feature>
<evidence type="ECO:0000313" key="8">
    <source>
        <dbReference type="EMBL" id="KAI5085026.1"/>
    </source>
</evidence>
<accession>A0A9D4VG62</accession>
<evidence type="ECO:0000256" key="5">
    <source>
        <dbReference type="ARBA" id="ARBA00023242"/>
    </source>
</evidence>
<proteinExistence type="predicted"/>
<dbReference type="InterPro" id="IPR038945">
    <property type="entry name" value="MBD13-like"/>
</dbReference>
<dbReference type="GO" id="GO:0005634">
    <property type="term" value="C:nucleus"/>
    <property type="evidence" value="ECO:0007669"/>
    <property type="project" value="UniProtKB-SubCell"/>
</dbReference>
<feature type="region of interest" description="Disordered" evidence="6">
    <location>
        <begin position="101"/>
        <end position="182"/>
    </location>
</feature>
<evidence type="ECO:0000256" key="3">
    <source>
        <dbReference type="ARBA" id="ARBA00023125"/>
    </source>
</evidence>
<feature type="compositionally biased region" description="Low complexity" evidence="6">
    <location>
        <begin position="377"/>
        <end position="390"/>
    </location>
</feature>
<feature type="region of interest" description="Disordered" evidence="6">
    <location>
        <begin position="264"/>
        <end position="318"/>
    </location>
</feature>
<feature type="compositionally biased region" description="Low complexity" evidence="6">
    <location>
        <begin position="309"/>
        <end position="318"/>
    </location>
</feature>
<protein>
    <recommendedName>
        <fullName evidence="7">MBD domain-containing protein</fullName>
    </recommendedName>
</protein>
<dbReference type="GO" id="GO:0003677">
    <property type="term" value="F:DNA binding"/>
    <property type="evidence" value="ECO:0007669"/>
    <property type="project" value="UniProtKB-KW"/>
</dbReference>
<dbReference type="SMART" id="SM00384">
    <property type="entry name" value="AT_hook"/>
    <property type="match status" value="2"/>
</dbReference>
<dbReference type="EMBL" id="JABFUD020000001">
    <property type="protein sequence ID" value="KAI5085026.1"/>
    <property type="molecule type" value="Genomic_DNA"/>
</dbReference>
<feature type="region of interest" description="Disordered" evidence="6">
    <location>
        <begin position="342"/>
        <end position="425"/>
    </location>
</feature>
<dbReference type="SUPFAM" id="SSF54171">
    <property type="entry name" value="DNA-binding domain"/>
    <property type="match status" value="1"/>
</dbReference>
<dbReference type="PANTHER" id="PTHR34067:SF20">
    <property type="entry name" value="OS08G0206700 PROTEIN"/>
    <property type="match status" value="1"/>
</dbReference>
<evidence type="ECO:0000313" key="9">
    <source>
        <dbReference type="Proteomes" id="UP000886520"/>
    </source>
</evidence>
<evidence type="ECO:0000256" key="6">
    <source>
        <dbReference type="SAM" id="MobiDB-lite"/>
    </source>
</evidence>
<dbReference type="PANTHER" id="PTHR34067">
    <property type="entry name" value="OS04G0193200 PROTEIN"/>
    <property type="match status" value="1"/>
</dbReference>
<dbReference type="InterPro" id="IPR017956">
    <property type="entry name" value="AT_hook_DNA-bd_motif"/>
</dbReference>
<feature type="compositionally biased region" description="Low complexity" evidence="6">
    <location>
        <begin position="405"/>
        <end position="416"/>
    </location>
</feature>
<keyword evidence="5" id="KW-0539">Nucleus</keyword>
<feature type="compositionally biased region" description="Basic residues" evidence="6">
    <location>
        <begin position="516"/>
        <end position="527"/>
    </location>
</feature>
<feature type="compositionally biased region" description="Basic and acidic residues" evidence="6">
    <location>
        <begin position="127"/>
        <end position="143"/>
    </location>
</feature>
<gene>
    <name evidence="8" type="ORF">GOP47_0001195</name>
</gene>
<feature type="region of interest" description="Disordered" evidence="6">
    <location>
        <begin position="489"/>
        <end position="527"/>
    </location>
</feature>
<dbReference type="InterPro" id="IPR016177">
    <property type="entry name" value="DNA-bd_dom_sf"/>
</dbReference>
<dbReference type="Gene3D" id="3.30.890.10">
    <property type="entry name" value="Methyl-cpg-binding Protein 2, Chain A"/>
    <property type="match status" value="1"/>
</dbReference>
<dbReference type="PROSITE" id="PS50982">
    <property type="entry name" value="MBD"/>
    <property type="match status" value="1"/>
</dbReference>
<feature type="compositionally biased region" description="Polar residues" evidence="6">
    <location>
        <begin position="146"/>
        <end position="161"/>
    </location>
</feature>
<keyword evidence="2" id="KW-0805">Transcription regulation</keyword>
<dbReference type="InterPro" id="IPR001739">
    <property type="entry name" value="Methyl_CpG_DNA-bd"/>
</dbReference>
<feature type="compositionally biased region" description="Polar residues" evidence="6">
    <location>
        <begin position="395"/>
        <end position="404"/>
    </location>
</feature>
<evidence type="ECO:0000256" key="2">
    <source>
        <dbReference type="ARBA" id="ARBA00023015"/>
    </source>
</evidence>
<organism evidence="8 9">
    <name type="scientific">Adiantum capillus-veneris</name>
    <name type="common">Maidenhair fern</name>
    <dbReference type="NCBI Taxonomy" id="13818"/>
    <lineage>
        <taxon>Eukaryota</taxon>
        <taxon>Viridiplantae</taxon>
        <taxon>Streptophyta</taxon>
        <taxon>Embryophyta</taxon>
        <taxon>Tracheophyta</taxon>
        <taxon>Polypodiopsida</taxon>
        <taxon>Polypodiidae</taxon>
        <taxon>Polypodiales</taxon>
        <taxon>Pteridineae</taxon>
        <taxon>Pteridaceae</taxon>
        <taxon>Vittarioideae</taxon>
        <taxon>Adiantum</taxon>
    </lineage>
</organism>
<dbReference type="OrthoDB" id="10072024at2759"/>
<keyword evidence="9" id="KW-1185">Reference proteome</keyword>
<reference evidence="8" key="1">
    <citation type="submission" date="2021-01" db="EMBL/GenBank/DDBJ databases">
        <title>Adiantum capillus-veneris genome.</title>
        <authorList>
            <person name="Fang Y."/>
            <person name="Liao Q."/>
        </authorList>
    </citation>
    <scope>NUCLEOTIDE SEQUENCE</scope>
    <source>
        <strain evidence="8">H3</strain>
        <tissue evidence="8">Leaf</tissue>
    </source>
</reference>
<dbReference type="AlphaFoldDB" id="A0A9D4VG62"/>
<evidence type="ECO:0000256" key="4">
    <source>
        <dbReference type="ARBA" id="ARBA00023163"/>
    </source>
</evidence>